<dbReference type="WBParaSite" id="SRAE_X000125000.1">
    <property type="protein sequence ID" value="SRAE_X000125000.1"/>
    <property type="gene ID" value="WBGene00266816"/>
</dbReference>
<proteinExistence type="predicted"/>
<accession>A0A090KW50</accession>
<name>A0A090KW50_STRRB</name>
<evidence type="ECO:0000313" key="1">
    <source>
        <dbReference type="EMBL" id="CEF59502.1"/>
    </source>
</evidence>
<evidence type="ECO:0000313" key="3">
    <source>
        <dbReference type="WBParaSite" id="SRAE_X000125000.1"/>
    </source>
</evidence>
<gene>
    <name evidence="1 3 4" type="ORF">SRAE_X000125000</name>
</gene>
<reference evidence="2" key="1">
    <citation type="submission" date="2014-09" db="EMBL/GenBank/DDBJ databases">
        <authorList>
            <person name="Martin A.A."/>
        </authorList>
    </citation>
    <scope>NUCLEOTIDE SEQUENCE</scope>
    <source>
        <strain evidence="2">ED321</strain>
    </source>
</reference>
<dbReference type="WormBase" id="SRAE_X000125000">
    <property type="protein sequence ID" value="SRP01645"/>
    <property type="gene ID" value="WBGene00266816"/>
</dbReference>
<keyword evidence="2" id="KW-1185">Reference proteome</keyword>
<evidence type="ECO:0000313" key="4">
    <source>
        <dbReference type="WormBase" id="SRAE_X000125000"/>
    </source>
</evidence>
<reference evidence="1" key="2">
    <citation type="submission" date="2014-09" db="EMBL/GenBank/DDBJ databases">
        <authorList>
            <person name="Aslett A.Martin."/>
        </authorList>
    </citation>
    <scope>NUCLEOTIDE SEQUENCE</scope>
    <source>
        <strain evidence="1">ED321 Heterogonic</strain>
    </source>
</reference>
<dbReference type="EMBL" id="LN609396">
    <property type="protein sequence ID" value="CEF59502.1"/>
    <property type="molecule type" value="Genomic_DNA"/>
</dbReference>
<evidence type="ECO:0000313" key="2">
    <source>
        <dbReference type="Proteomes" id="UP000035682"/>
    </source>
</evidence>
<protein>
    <submittedName>
        <fullName evidence="3">F-box domain-containing protein</fullName>
    </submittedName>
</protein>
<dbReference type="Proteomes" id="UP000035682">
    <property type="component" value="Unplaced"/>
</dbReference>
<dbReference type="AlphaFoldDB" id="A0A090KW50"/>
<dbReference type="GeneID" id="36384310"/>
<sequence>MSLDSLVKTFLITPELTRNAFIENLSLVDLNNTCKAFPHMFSHFKARNRTLSLPLMDYTFTIIISNSNDSQQYGYDGHSRIIFFNEVSMEKEISYFKNIRDTTPLMHDVLSICIEDRRSTKLFHDDIAYGEIIGRFINELLEIFDNASTINFKIYNKQFSSSLPLYAIDNITNIRIKTITNLNFSKAIDYVNNNDLENRIMFSNLSSLEQITITALEDHEYQAILTLEAFLDKANIKKNLCINISNIKFGNSLQKLSHILYQLYTKGSWIKLKFNNQVFQHQLLGYDVFRQIPIVYVFKKITEIKLKINDFQKLSWIVNYGVNVKSLALYIDTNSSLFYLLSDKYLSNIQLLKSYYPLINLTGSKSLVEVAFITQQSIIDDKLFKPLTTCFKYIVDYFIDALPKRIRRLTLSGDDYLNESLLNKINYQFPNLEVMILRKMIIKETLNLKKFLSMKFLYLSYVNCFKIVGKLNTVVIEHGGKFEMEKPENISTEWNMIETEWECDSTRLGPCYDYFHLEINFDRYFQIYSKNVSTLVFSSNVFKKHRENIKWIDESGNYYLL</sequence>
<reference evidence="3" key="3">
    <citation type="submission" date="2020-12" db="UniProtKB">
        <authorList>
            <consortium name="WormBaseParasite"/>
        </authorList>
    </citation>
    <scope>IDENTIFICATION</scope>
</reference>
<dbReference type="RefSeq" id="XP_024498713.1">
    <property type="nucleotide sequence ID" value="XM_024646830.1"/>
</dbReference>
<organism evidence="1">
    <name type="scientific">Strongyloides ratti</name>
    <name type="common">Parasitic roundworm</name>
    <dbReference type="NCBI Taxonomy" id="34506"/>
    <lineage>
        <taxon>Eukaryota</taxon>
        <taxon>Metazoa</taxon>
        <taxon>Ecdysozoa</taxon>
        <taxon>Nematoda</taxon>
        <taxon>Chromadorea</taxon>
        <taxon>Rhabditida</taxon>
        <taxon>Tylenchina</taxon>
        <taxon>Panagrolaimomorpha</taxon>
        <taxon>Strongyloidoidea</taxon>
        <taxon>Strongyloididae</taxon>
        <taxon>Strongyloides</taxon>
    </lineage>
</organism>
<dbReference type="CTD" id="36384310"/>